<sequence length="184" mass="20920">MDSERTQKFPNSSYVYIFILFMLNAIVFTPIVYCISIDKWFSQTWKIDDIEYIYIGALTSPNSNIIAYCPVNQTLSTNDILEFNKITQSSIISLCNYTYDYSECKNFCDDSCQTDCDFLETWDEGGGNLLIIFLVGCIVLGLNAKGVLASMSKSKGMYLLTFNFWISAIVYTACAILQIVLYIK</sequence>
<feature type="transmembrane region" description="Helical" evidence="1">
    <location>
        <begin position="14"/>
        <end position="36"/>
    </location>
</feature>
<keyword evidence="1" id="KW-0812">Transmembrane</keyword>
<feature type="transmembrane region" description="Helical" evidence="1">
    <location>
        <begin position="127"/>
        <end position="144"/>
    </location>
</feature>
<evidence type="ECO:0000313" key="2">
    <source>
        <dbReference type="EMBL" id="OMJ69167.1"/>
    </source>
</evidence>
<name>A0A1R2AXD8_9CILI</name>
<dbReference type="Proteomes" id="UP000187209">
    <property type="component" value="Unassembled WGS sequence"/>
</dbReference>
<evidence type="ECO:0000313" key="3">
    <source>
        <dbReference type="Proteomes" id="UP000187209"/>
    </source>
</evidence>
<accession>A0A1R2AXD8</accession>
<evidence type="ECO:0000256" key="1">
    <source>
        <dbReference type="SAM" id="Phobius"/>
    </source>
</evidence>
<keyword evidence="1" id="KW-0472">Membrane</keyword>
<gene>
    <name evidence="2" type="ORF">SteCoe_33185</name>
</gene>
<protein>
    <submittedName>
        <fullName evidence="2">Uncharacterized protein</fullName>
    </submittedName>
</protein>
<feature type="transmembrane region" description="Helical" evidence="1">
    <location>
        <begin position="164"/>
        <end position="183"/>
    </location>
</feature>
<keyword evidence="3" id="KW-1185">Reference proteome</keyword>
<comment type="caution">
    <text evidence="2">The sequence shown here is derived from an EMBL/GenBank/DDBJ whole genome shotgun (WGS) entry which is preliminary data.</text>
</comment>
<proteinExistence type="predicted"/>
<dbReference type="AlphaFoldDB" id="A0A1R2AXD8"/>
<reference evidence="2 3" key="1">
    <citation type="submission" date="2016-11" db="EMBL/GenBank/DDBJ databases">
        <title>The macronuclear genome of Stentor coeruleus: a giant cell with tiny introns.</title>
        <authorList>
            <person name="Slabodnick M."/>
            <person name="Ruby J.G."/>
            <person name="Reiff S.B."/>
            <person name="Swart E.C."/>
            <person name="Gosai S."/>
            <person name="Prabakaran S."/>
            <person name="Witkowska E."/>
            <person name="Larue G.E."/>
            <person name="Fisher S."/>
            <person name="Freeman R.M."/>
            <person name="Gunawardena J."/>
            <person name="Chu W."/>
            <person name="Stover N.A."/>
            <person name="Gregory B.D."/>
            <person name="Nowacki M."/>
            <person name="Derisi J."/>
            <person name="Roy S.W."/>
            <person name="Marshall W.F."/>
            <person name="Sood P."/>
        </authorList>
    </citation>
    <scope>NUCLEOTIDE SEQUENCE [LARGE SCALE GENOMIC DNA]</scope>
    <source>
        <strain evidence="2">WM001</strain>
    </source>
</reference>
<keyword evidence="1" id="KW-1133">Transmembrane helix</keyword>
<dbReference type="EMBL" id="MPUH01001232">
    <property type="protein sequence ID" value="OMJ69167.1"/>
    <property type="molecule type" value="Genomic_DNA"/>
</dbReference>
<organism evidence="2 3">
    <name type="scientific">Stentor coeruleus</name>
    <dbReference type="NCBI Taxonomy" id="5963"/>
    <lineage>
        <taxon>Eukaryota</taxon>
        <taxon>Sar</taxon>
        <taxon>Alveolata</taxon>
        <taxon>Ciliophora</taxon>
        <taxon>Postciliodesmatophora</taxon>
        <taxon>Heterotrichea</taxon>
        <taxon>Heterotrichida</taxon>
        <taxon>Stentoridae</taxon>
        <taxon>Stentor</taxon>
    </lineage>
</organism>